<protein>
    <submittedName>
        <fullName evidence="1">Uncharacterized protein</fullName>
    </submittedName>
</protein>
<dbReference type="EMBL" id="MU117967">
    <property type="protein sequence ID" value="KAF9652805.1"/>
    <property type="molecule type" value="Genomic_DNA"/>
</dbReference>
<comment type="caution">
    <text evidence="1">The sequence shown here is derived from an EMBL/GenBank/DDBJ whole genome shotgun (WGS) entry which is preliminary data.</text>
</comment>
<reference evidence="1" key="1">
    <citation type="submission" date="2019-10" db="EMBL/GenBank/DDBJ databases">
        <authorList>
            <consortium name="DOE Joint Genome Institute"/>
            <person name="Kuo A."/>
            <person name="Miyauchi S."/>
            <person name="Kiss E."/>
            <person name="Drula E."/>
            <person name="Kohler A."/>
            <person name="Sanchez-Garcia M."/>
            <person name="Andreopoulos B."/>
            <person name="Barry K.W."/>
            <person name="Bonito G."/>
            <person name="Buee M."/>
            <person name="Carver A."/>
            <person name="Chen C."/>
            <person name="Cichocki N."/>
            <person name="Clum A."/>
            <person name="Culley D."/>
            <person name="Crous P.W."/>
            <person name="Fauchery L."/>
            <person name="Girlanda M."/>
            <person name="Hayes R."/>
            <person name="Keri Z."/>
            <person name="Labutti K."/>
            <person name="Lipzen A."/>
            <person name="Lombard V."/>
            <person name="Magnuson J."/>
            <person name="Maillard F."/>
            <person name="Morin E."/>
            <person name="Murat C."/>
            <person name="Nolan M."/>
            <person name="Ohm R."/>
            <person name="Pangilinan J."/>
            <person name="Pereira M."/>
            <person name="Perotto S."/>
            <person name="Peter M."/>
            <person name="Riley R."/>
            <person name="Sitrit Y."/>
            <person name="Stielow B."/>
            <person name="Szollosi G."/>
            <person name="Zifcakova L."/>
            <person name="Stursova M."/>
            <person name="Spatafora J.W."/>
            <person name="Tedersoo L."/>
            <person name="Vaario L.-M."/>
            <person name="Yamada A."/>
            <person name="Yan M."/>
            <person name="Wang P."/>
            <person name="Xu J."/>
            <person name="Bruns T."/>
            <person name="Baldrian P."/>
            <person name="Vilgalys R."/>
            <person name="Henrissat B."/>
            <person name="Grigoriev I.V."/>
            <person name="Hibbett D."/>
            <person name="Nagy L.G."/>
            <person name="Martin F.M."/>
        </authorList>
    </citation>
    <scope>NUCLEOTIDE SEQUENCE</scope>
    <source>
        <strain evidence="1">P2</strain>
    </source>
</reference>
<keyword evidence="2" id="KW-1185">Reference proteome</keyword>
<gene>
    <name evidence="1" type="ORF">BDM02DRAFT_3108945</name>
</gene>
<evidence type="ECO:0000313" key="2">
    <source>
        <dbReference type="Proteomes" id="UP000886501"/>
    </source>
</evidence>
<accession>A0ACB6ZSG6</accession>
<dbReference type="Proteomes" id="UP000886501">
    <property type="component" value="Unassembled WGS sequence"/>
</dbReference>
<reference evidence="1" key="2">
    <citation type="journal article" date="2020" name="Nat. Commun.">
        <title>Large-scale genome sequencing of mycorrhizal fungi provides insights into the early evolution of symbiotic traits.</title>
        <authorList>
            <person name="Miyauchi S."/>
            <person name="Kiss E."/>
            <person name="Kuo A."/>
            <person name="Drula E."/>
            <person name="Kohler A."/>
            <person name="Sanchez-Garcia M."/>
            <person name="Morin E."/>
            <person name="Andreopoulos B."/>
            <person name="Barry K.W."/>
            <person name="Bonito G."/>
            <person name="Buee M."/>
            <person name="Carver A."/>
            <person name="Chen C."/>
            <person name="Cichocki N."/>
            <person name="Clum A."/>
            <person name="Culley D."/>
            <person name="Crous P.W."/>
            <person name="Fauchery L."/>
            <person name="Girlanda M."/>
            <person name="Hayes R.D."/>
            <person name="Keri Z."/>
            <person name="LaButti K."/>
            <person name="Lipzen A."/>
            <person name="Lombard V."/>
            <person name="Magnuson J."/>
            <person name="Maillard F."/>
            <person name="Murat C."/>
            <person name="Nolan M."/>
            <person name="Ohm R.A."/>
            <person name="Pangilinan J."/>
            <person name="Pereira M.F."/>
            <person name="Perotto S."/>
            <person name="Peter M."/>
            <person name="Pfister S."/>
            <person name="Riley R."/>
            <person name="Sitrit Y."/>
            <person name="Stielow J.B."/>
            <person name="Szollosi G."/>
            <person name="Zifcakova L."/>
            <person name="Stursova M."/>
            <person name="Spatafora J.W."/>
            <person name="Tedersoo L."/>
            <person name="Vaario L.M."/>
            <person name="Yamada A."/>
            <person name="Yan M."/>
            <person name="Wang P."/>
            <person name="Xu J."/>
            <person name="Bruns T."/>
            <person name="Baldrian P."/>
            <person name="Vilgalys R."/>
            <person name="Dunand C."/>
            <person name="Henrissat B."/>
            <person name="Grigoriev I.V."/>
            <person name="Hibbett D."/>
            <person name="Nagy L.G."/>
            <person name="Martin F.M."/>
        </authorList>
    </citation>
    <scope>NUCLEOTIDE SEQUENCE</scope>
    <source>
        <strain evidence="1">P2</strain>
    </source>
</reference>
<evidence type="ECO:0000313" key="1">
    <source>
        <dbReference type="EMBL" id="KAF9652805.1"/>
    </source>
</evidence>
<name>A0ACB6ZSG6_THEGA</name>
<sequence>MSEYPAFATGVLSIIGGSIGYARKGSLPSLLGGAFVGVLYIYSANLLRKNPRELGGLRATLASTAVLLVSSLPRARKGPVPALLSVLGLFHLVYYGRAYFRR</sequence>
<proteinExistence type="predicted"/>
<organism evidence="1 2">
    <name type="scientific">Thelephora ganbajun</name>
    <name type="common">Ganba fungus</name>
    <dbReference type="NCBI Taxonomy" id="370292"/>
    <lineage>
        <taxon>Eukaryota</taxon>
        <taxon>Fungi</taxon>
        <taxon>Dikarya</taxon>
        <taxon>Basidiomycota</taxon>
        <taxon>Agaricomycotina</taxon>
        <taxon>Agaricomycetes</taxon>
        <taxon>Thelephorales</taxon>
        <taxon>Thelephoraceae</taxon>
        <taxon>Thelephora</taxon>
    </lineage>
</organism>